<dbReference type="PANTHER" id="PTHR44196:SF1">
    <property type="entry name" value="DEHYDROGENASE_REDUCTASE SDR FAMILY MEMBER 7B"/>
    <property type="match status" value="1"/>
</dbReference>
<dbReference type="InterPro" id="IPR036291">
    <property type="entry name" value="NAD(P)-bd_dom_sf"/>
</dbReference>
<keyword evidence="2" id="KW-0560">Oxidoreductase</keyword>
<gene>
    <name evidence="4" type="primary">g1881</name>
    <name evidence="4" type="ORF">VP750_LOCUS1608</name>
</gene>
<reference evidence="4 5" key="1">
    <citation type="submission" date="2024-06" db="EMBL/GenBank/DDBJ databases">
        <authorList>
            <person name="Kraege A."/>
            <person name="Thomma B."/>
        </authorList>
    </citation>
    <scope>NUCLEOTIDE SEQUENCE [LARGE SCALE GENOMIC DNA]</scope>
</reference>
<proteinExistence type="inferred from homology"/>
<dbReference type="Pfam" id="PF00106">
    <property type="entry name" value="adh_short"/>
    <property type="match status" value="1"/>
</dbReference>
<name>A0ABP1FMT4_9CHLO</name>
<accession>A0ABP1FMT4</accession>
<protein>
    <submittedName>
        <fullName evidence="4">G1881 protein</fullName>
    </submittedName>
</protein>
<evidence type="ECO:0000313" key="4">
    <source>
        <dbReference type="EMBL" id="CAL5219949.1"/>
    </source>
</evidence>
<dbReference type="PANTHER" id="PTHR44196">
    <property type="entry name" value="DEHYDROGENASE/REDUCTASE SDR FAMILY MEMBER 7B"/>
    <property type="match status" value="1"/>
</dbReference>
<dbReference type="CDD" id="cd05233">
    <property type="entry name" value="SDR_c"/>
    <property type="match status" value="1"/>
</dbReference>
<dbReference type="Gene3D" id="3.40.50.720">
    <property type="entry name" value="NAD(P)-binding Rossmann-like Domain"/>
    <property type="match status" value="1"/>
</dbReference>
<comment type="similarity">
    <text evidence="1 3">Belongs to the short-chain dehydrogenases/reductases (SDR) family.</text>
</comment>
<dbReference type="SUPFAM" id="SSF51735">
    <property type="entry name" value="NAD(P)-binding Rossmann-fold domains"/>
    <property type="match status" value="1"/>
</dbReference>
<dbReference type="EMBL" id="CAXHTA020000002">
    <property type="protein sequence ID" value="CAL5219949.1"/>
    <property type="molecule type" value="Genomic_DNA"/>
</dbReference>
<keyword evidence="5" id="KW-1185">Reference proteome</keyword>
<dbReference type="PRINTS" id="PR00080">
    <property type="entry name" value="SDRFAMILY"/>
</dbReference>
<dbReference type="PRINTS" id="PR00081">
    <property type="entry name" value="GDHRDH"/>
</dbReference>
<dbReference type="InterPro" id="IPR002347">
    <property type="entry name" value="SDR_fam"/>
</dbReference>
<comment type="caution">
    <text evidence="4">The sequence shown here is derived from an EMBL/GenBank/DDBJ whole genome shotgun (WGS) entry which is preliminary data.</text>
</comment>
<evidence type="ECO:0000313" key="5">
    <source>
        <dbReference type="Proteomes" id="UP001497392"/>
    </source>
</evidence>
<dbReference type="Proteomes" id="UP001497392">
    <property type="component" value="Unassembled WGS sequence"/>
</dbReference>
<evidence type="ECO:0000256" key="2">
    <source>
        <dbReference type="ARBA" id="ARBA00023002"/>
    </source>
</evidence>
<evidence type="ECO:0000256" key="3">
    <source>
        <dbReference type="RuleBase" id="RU000363"/>
    </source>
</evidence>
<sequence>MHISSQPRISVGQPRCLPRVQLIVNAPRKSHSAKARGVSYRTIAALTTDAPSSTSTSQNAAERVAGFSGIAQQALPKLTGQTVVISGGSQGVGRATAELFAKNGYNVVIAARNPQKLSEAMEQLSRRCAPGRACLGISTDITKGDAVDDLVAQVTDKCESVDILINCAGVCLNGSLKDTSFSDFQEQMNVNFFGAVAMTKGFQDALLATARRGQSKPVIVNVNSFGGRIPLRNMAAYSASKFALAGFHDSIKPELADMGIHMAQVHPGVVKSNFMERAGFRGVDGDKQRAQMQSMLESSPAGLVQSPEEVAEQVYMAAIRRKDEVFVGAAYNAINTAFRTFNVNPFSMARP</sequence>
<organism evidence="4 5">
    <name type="scientific">Coccomyxa viridis</name>
    <dbReference type="NCBI Taxonomy" id="1274662"/>
    <lineage>
        <taxon>Eukaryota</taxon>
        <taxon>Viridiplantae</taxon>
        <taxon>Chlorophyta</taxon>
        <taxon>core chlorophytes</taxon>
        <taxon>Trebouxiophyceae</taxon>
        <taxon>Trebouxiophyceae incertae sedis</taxon>
        <taxon>Coccomyxaceae</taxon>
        <taxon>Coccomyxa</taxon>
    </lineage>
</organism>
<evidence type="ECO:0000256" key="1">
    <source>
        <dbReference type="ARBA" id="ARBA00006484"/>
    </source>
</evidence>